<dbReference type="EMBL" id="JAGHKP010000002">
    <property type="protein sequence ID" value="MBO9152627.1"/>
    <property type="molecule type" value="Genomic_DNA"/>
</dbReference>
<name>A0ABS3YD70_9BACT</name>
<reference evidence="3" key="1">
    <citation type="submission" date="2021-03" db="EMBL/GenBank/DDBJ databases">
        <title>Assistant Professor.</title>
        <authorList>
            <person name="Huq M.A."/>
        </authorList>
    </citation>
    <scope>NUCLEOTIDE SEQUENCE [LARGE SCALE GENOMIC DNA]</scope>
    <source>
        <strain evidence="3">MAH-28</strain>
    </source>
</reference>
<dbReference type="Proteomes" id="UP000679126">
    <property type="component" value="Unassembled WGS sequence"/>
</dbReference>
<feature type="signal peptide" evidence="1">
    <location>
        <begin position="1"/>
        <end position="24"/>
    </location>
</feature>
<evidence type="ECO:0000256" key="1">
    <source>
        <dbReference type="SAM" id="SignalP"/>
    </source>
</evidence>
<keyword evidence="1" id="KW-0732">Signal</keyword>
<evidence type="ECO:0000313" key="3">
    <source>
        <dbReference type="Proteomes" id="UP000679126"/>
    </source>
</evidence>
<gene>
    <name evidence="2" type="ORF">J7I43_10425</name>
</gene>
<proteinExistence type="predicted"/>
<feature type="chain" id="PRO_5046936779" description="Lipoprotein" evidence="1">
    <location>
        <begin position="25"/>
        <end position="49"/>
    </location>
</feature>
<dbReference type="PROSITE" id="PS51257">
    <property type="entry name" value="PROKAR_LIPOPROTEIN"/>
    <property type="match status" value="1"/>
</dbReference>
<sequence>MKRKWMLWLWLAFLLAGCASQKYGCPGSTYYNSSNQKQNAKAGKQMKLF</sequence>
<dbReference type="RefSeq" id="WP_209145613.1">
    <property type="nucleotide sequence ID" value="NZ_JAGHKP010000002.1"/>
</dbReference>
<organism evidence="2 3">
    <name type="scientific">Chitinophaga chungangae</name>
    <dbReference type="NCBI Taxonomy" id="2821488"/>
    <lineage>
        <taxon>Bacteria</taxon>
        <taxon>Pseudomonadati</taxon>
        <taxon>Bacteroidota</taxon>
        <taxon>Chitinophagia</taxon>
        <taxon>Chitinophagales</taxon>
        <taxon>Chitinophagaceae</taxon>
        <taxon>Chitinophaga</taxon>
    </lineage>
</organism>
<evidence type="ECO:0008006" key="4">
    <source>
        <dbReference type="Google" id="ProtNLM"/>
    </source>
</evidence>
<comment type="caution">
    <text evidence="2">The sequence shown here is derived from an EMBL/GenBank/DDBJ whole genome shotgun (WGS) entry which is preliminary data.</text>
</comment>
<evidence type="ECO:0000313" key="2">
    <source>
        <dbReference type="EMBL" id="MBO9152627.1"/>
    </source>
</evidence>
<accession>A0ABS3YD70</accession>
<keyword evidence="3" id="KW-1185">Reference proteome</keyword>
<protein>
    <recommendedName>
        <fullName evidence="4">Lipoprotein</fullName>
    </recommendedName>
</protein>